<dbReference type="InterPro" id="IPR010982">
    <property type="entry name" value="Lambda_DNA-bd_dom_sf"/>
</dbReference>
<dbReference type="PROSITE" id="PS50943">
    <property type="entry name" value="HTH_CROC1"/>
    <property type="match status" value="1"/>
</dbReference>
<dbReference type="RefSeq" id="WP_125689326.1">
    <property type="nucleotide sequence ID" value="NZ_JBHSSI010000083.1"/>
</dbReference>
<dbReference type="CDD" id="cd00093">
    <property type="entry name" value="HTH_XRE"/>
    <property type="match status" value="1"/>
</dbReference>
<keyword evidence="3" id="KW-1185">Reference proteome</keyword>
<evidence type="ECO:0000313" key="2">
    <source>
        <dbReference type="EMBL" id="MFC6261853.1"/>
    </source>
</evidence>
<dbReference type="SUPFAM" id="SSF47413">
    <property type="entry name" value="lambda repressor-like DNA-binding domains"/>
    <property type="match status" value="1"/>
</dbReference>
<dbReference type="EMBL" id="JBHSSI010000083">
    <property type="protein sequence ID" value="MFC6261853.1"/>
    <property type="molecule type" value="Genomic_DNA"/>
</dbReference>
<reference evidence="3" key="1">
    <citation type="journal article" date="2019" name="Int. J. Syst. Evol. Microbiol.">
        <title>The Global Catalogue of Microorganisms (GCM) 10K type strain sequencing project: providing services to taxonomists for standard genome sequencing and annotation.</title>
        <authorList>
            <consortium name="The Broad Institute Genomics Platform"/>
            <consortium name="The Broad Institute Genome Sequencing Center for Infectious Disease"/>
            <person name="Wu L."/>
            <person name="Ma J."/>
        </authorList>
    </citation>
    <scope>NUCLEOTIDE SEQUENCE [LARGE SCALE GENOMIC DNA]</scope>
    <source>
        <strain evidence="3">CCM 8908</strain>
    </source>
</reference>
<proteinExistence type="predicted"/>
<organism evidence="2 3">
    <name type="scientific">Levilactobacillus fujinensis</name>
    <dbReference type="NCBI Taxonomy" id="2486024"/>
    <lineage>
        <taxon>Bacteria</taxon>
        <taxon>Bacillati</taxon>
        <taxon>Bacillota</taxon>
        <taxon>Bacilli</taxon>
        <taxon>Lactobacillales</taxon>
        <taxon>Lactobacillaceae</taxon>
        <taxon>Levilactobacillus</taxon>
    </lineage>
</organism>
<sequence length="170" mass="19905">MAKLIARVTHQDLTGAPIEFNVIEVDEEVVMFDAPLTNTHRYWVPATVEIDDEEEYLEPVDDPDYNFRMDFALYRDKYHFLLPDEIKLVRKRLGLTIREVGVVLAIDPQQLSEIEDNVALQSFDQEVKLCWLTKRSLFAEIVDGHRELIRERCVRYGVNADDLFKRVLHA</sequence>
<comment type="caution">
    <text evidence="2">The sequence shown here is derived from an EMBL/GenBank/DDBJ whole genome shotgun (WGS) entry which is preliminary data.</text>
</comment>
<evidence type="ECO:0000313" key="3">
    <source>
        <dbReference type="Proteomes" id="UP001596283"/>
    </source>
</evidence>
<protein>
    <recommendedName>
        <fullName evidence="1">HTH cro/C1-type domain-containing protein</fullName>
    </recommendedName>
</protein>
<dbReference type="InterPro" id="IPR001387">
    <property type="entry name" value="Cro/C1-type_HTH"/>
</dbReference>
<gene>
    <name evidence="2" type="ORF">ACFP1C_13040</name>
</gene>
<dbReference type="Gene3D" id="1.10.260.40">
    <property type="entry name" value="lambda repressor-like DNA-binding domains"/>
    <property type="match status" value="1"/>
</dbReference>
<dbReference type="Proteomes" id="UP001596283">
    <property type="component" value="Unassembled WGS sequence"/>
</dbReference>
<feature type="domain" description="HTH cro/C1-type" evidence="1">
    <location>
        <begin position="86"/>
        <end position="130"/>
    </location>
</feature>
<evidence type="ECO:0000259" key="1">
    <source>
        <dbReference type="PROSITE" id="PS50943"/>
    </source>
</evidence>
<accession>A0ABW1TIP5</accession>
<name>A0ABW1TIP5_9LACO</name>